<reference evidence="2" key="1">
    <citation type="submission" date="2016-09" db="EMBL/GenBank/DDBJ databases">
        <title>Genome sequence of Chlorobaculum limnaeum.</title>
        <authorList>
            <person name="Liu Z."/>
            <person name="Tank M."/>
            <person name="Bryant D.A."/>
        </authorList>
    </citation>
    <scope>NUCLEOTIDE SEQUENCE [LARGE SCALE GENOMIC DNA]</scope>
    <source>
        <strain evidence="2">DSM 1677</strain>
    </source>
</reference>
<dbReference type="InterPro" id="IPR012903">
    <property type="entry name" value="Nif11"/>
</dbReference>
<evidence type="ECO:0000259" key="1">
    <source>
        <dbReference type="Pfam" id="PF07862"/>
    </source>
</evidence>
<dbReference type="InterPro" id="IPR022516">
    <property type="entry name" value="CHP03798_Ocin"/>
</dbReference>
<accession>A0A1D8CY19</accession>
<dbReference type="Proteomes" id="UP000095185">
    <property type="component" value="Chromosome"/>
</dbReference>
<organism evidence="2 3">
    <name type="scientific">Chlorobaculum limnaeum</name>
    <dbReference type="NCBI Taxonomy" id="274537"/>
    <lineage>
        <taxon>Bacteria</taxon>
        <taxon>Pseudomonadati</taxon>
        <taxon>Chlorobiota</taxon>
        <taxon>Chlorobiia</taxon>
        <taxon>Chlorobiales</taxon>
        <taxon>Chlorobiaceae</taxon>
        <taxon>Chlorobaculum</taxon>
    </lineage>
</organism>
<name>A0A1D8CY19_CHLLM</name>
<dbReference type="STRING" id="274537.BIU88_06455"/>
<dbReference type="RefSeq" id="WP_069809735.1">
    <property type="nucleotide sequence ID" value="NZ_CP017305.1"/>
</dbReference>
<proteinExistence type="predicted"/>
<dbReference type="NCBIfam" id="TIGR03798">
    <property type="entry name" value="leader_Nif11"/>
    <property type="match status" value="1"/>
</dbReference>
<dbReference type="AlphaFoldDB" id="A0A1D8CY19"/>
<feature type="domain" description="Nif11" evidence="1">
    <location>
        <begin position="1"/>
        <end position="47"/>
    </location>
</feature>
<gene>
    <name evidence="2" type="ORF">BIU88_06455</name>
</gene>
<dbReference type="KEGG" id="clz:BIU88_06455"/>
<keyword evidence="3" id="KW-1185">Reference proteome</keyword>
<dbReference type="OrthoDB" id="595228at2"/>
<evidence type="ECO:0000313" key="2">
    <source>
        <dbReference type="EMBL" id="AOS83822.1"/>
    </source>
</evidence>
<protein>
    <submittedName>
        <fullName evidence="2">Nif11-like leader peptide family natural product</fullName>
    </submittedName>
</protein>
<dbReference type="Pfam" id="PF07862">
    <property type="entry name" value="Nif11"/>
    <property type="match status" value="1"/>
</dbReference>
<dbReference type="EMBL" id="CP017305">
    <property type="protein sequence ID" value="AOS83822.1"/>
    <property type="molecule type" value="Genomic_DNA"/>
</dbReference>
<evidence type="ECO:0000313" key="3">
    <source>
        <dbReference type="Proteomes" id="UP000095185"/>
    </source>
</evidence>
<sequence>MSLSSARMFLDKLMAEEDLGIRLAGELSRKRMELIREAGFEFTDQELEQAKASLSPGALGHVAGWLCELPFDSQARGRCCGGGLWH</sequence>